<sequence>MSTPSTTRAPADADATEATEATEATDRGPLPEDAPEPGGAGSAMARVVVVTLDTIRERMAGPAIRAWEISAHLADRGHPVRLLTFAVCERQGEGFTAAHVDVSGFRAEVEACDVVIIQGYIAATFPWLQEVAQCVVIDLYDPFHLESLEVEKYQPAEQRHAALARALTELNAQVSRGDFFVCASDKQRDLWLGHLAASGRINPVTYDADPSLRSLIDVVPFGTSDLPAAQTRHPIKGTIEGIGPEDPVIIWGGGVYNWFDPLSVVRAVDVVRRSVPEVRLFFLGMKHPNPDVPEMDMTTRTRQESDRLGLTGSHVFFHEDWVVYEDRVNYLMDADIGVSTHFEHIETAFSFRTRILDYLWAGLPIVCSAGDSFGDLVEARDLGACVPVEDVEALAGALTRILTDPELAGRCRDNVRRTAAQFPWSTTLGPLLDYCAAPRRAADHAQLTPAVTRPLPLMAAVRRDLRATVRVVRSTGLRGVVGKIRWRLAGRLR</sequence>
<organism evidence="2 3">
    <name type="scientific">Actinomyces howellii</name>
    <dbReference type="NCBI Taxonomy" id="52771"/>
    <lineage>
        <taxon>Bacteria</taxon>
        <taxon>Bacillati</taxon>
        <taxon>Actinomycetota</taxon>
        <taxon>Actinomycetes</taxon>
        <taxon>Actinomycetales</taxon>
        <taxon>Actinomycetaceae</taxon>
        <taxon>Actinomyces</taxon>
    </lineage>
</organism>
<dbReference type="SUPFAM" id="SSF53756">
    <property type="entry name" value="UDP-Glycosyltransferase/glycogen phosphorylase"/>
    <property type="match status" value="1"/>
</dbReference>
<feature type="compositionally biased region" description="Low complexity" evidence="1">
    <location>
        <begin position="1"/>
        <end position="22"/>
    </location>
</feature>
<evidence type="ECO:0000313" key="3">
    <source>
        <dbReference type="Proteomes" id="UP000266895"/>
    </source>
</evidence>
<name>A0A448HJU7_9ACTO</name>
<accession>A0A448HJU7</accession>
<feature type="region of interest" description="Disordered" evidence="1">
    <location>
        <begin position="1"/>
        <end position="41"/>
    </location>
</feature>
<gene>
    <name evidence="2" type="ORF">NCTC11636_02370</name>
</gene>
<dbReference type="GO" id="GO:0016757">
    <property type="term" value="F:glycosyltransferase activity"/>
    <property type="evidence" value="ECO:0007669"/>
    <property type="project" value="TreeGrafter"/>
</dbReference>
<evidence type="ECO:0000313" key="2">
    <source>
        <dbReference type="EMBL" id="VEG29898.1"/>
    </source>
</evidence>
<dbReference type="RefSeq" id="WP_197719413.1">
    <property type="nucleotide sequence ID" value="NZ_LR134350.1"/>
</dbReference>
<dbReference type="PANTHER" id="PTHR12526">
    <property type="entry name" value="GLYCOSYLTRANSFERASE"/>
    <property type="match status" value="1"/>
</dbReference>
<dbReference type="Gene3D" id="3.40.50.2000">
    <property type="entry name" value="Glycogen Phosphorylase B"/>
    <property type="match status" value="1"/>
</dbReference>
<dbReference type="Proteomes" id="UP000266895">
    <property type="component" value="Chromosome"/>
</dbReference>
<dbReference type="Pfam" id="PF13692">
    <property type="entry name" value="Glyco_trans_1_4"/>
    <property type="match status" value="1"/>
</dbReference>
<reference evidence="2 3" key="1">
    <citation type="submission" date="2018-12" db="EMBL/GenBank/DDBJ databases">
        <authorList>
            <consortium name="Pathogen Informatics"/>
        </authorList>
    </citation>
    <scope>NUCLEOTIDE SEQUENCE [LARGE SCALE GENOMIC DNA]</scope>
    <source>
        <strain evidence="2 3">NCTC11636</strain>
    </source>
</reference>
<dbReference type="CDD" id="cd03801">
    <property type="entry name" value="GT4_PimA-like"/>
    <property type="match status" value="1"/>
</dbReference>
<protein>
    <submittedName>
        <fullName evidence="2">Glycosyl transferases group 1</fullName>
    </submittedName>
</protein>
<proteinExistence type="predicted"/>
<evidence type="ECO:0000256" key="1">
    <source>
        <dbReference type="SAM" id="MobiDB-lite"/>
    </source>
</evidence>
<keyword evidence="3" id="KW-1185">Reference proteome</keyword>
<keyword evidence="2" id="KW-0808">Transferase</keyword>
<dbReference type="AlphaFoldDB" id="A0A448HJU7"/>
<dbReference type="PANTHER" id="PTHR12526:SF635">
    <property type="entry name" value="GLYCOSYL TRANSFERASE GROUP 1"/>
    <property type="match status" value="1"/>
</dbReference>
<dbReference type="EMBL" id="LR134350">
    <property type="protein sequence ID" value="VEG29898.1"/>
    <property type="molecule type" value="Genomic_DNA"/>
</dbReference>
<dbReference type="KEGG" id="ahw:NCTC11636_02370"/>